<protein>
    <submittedName>
        <fullName evidence="2">DUF1467 family protein</fullName>
    </submittedName>
</protein>
<dbReference type="Pfam" id="PF07330">
    <property type="entry name" value="DUF1467"/>
    <property type="match status" value="1"/>
</dbReference>
<evidence type="ECO:0000313" key="3">
    <source>
        <dbReference type="Proteomes" id="UP001205906"/>
    </source>
</evidence>
<dbReference type="EMBL" id="JAMXQS010000006">
    <property type="protein sequence ID" value="MCO6050722.1"/>
    <property type="molecule type" value="Genomic_DNA"/>
</dbReference>
<sequence length="91" mass="10141">MNCISFSALTFIVWWLTLFAVLPFSLRTQDDENEVILGTTSSAPNGSHMRRAMLRTTIVTVILMGSAYLLVNRLGLGIDSIPSFVPDFDHH</sequence>
<feature type="transmembrane region" description="Helical" evidence="1">
    <location>
        <begin position="52"/>
        <end position="71"/>
    </location>
</feature>
<evidence type="ECO:0000256" key="1">
    <source>
        <dbReference type="SAM" id="Phobius"/>
    </source>
</evidence>
<keyword evidence="1" id="KW-1133">Transmembrane helix</keyword>
<evidence type="ECO:0000313" key="2">
    <source>
        <dbReference type="EMBL" id="MCO6050722.1"/>
    </source>
</evidence>
<dbReference type="InterPro" id="IPR009935">
    <property type="entry name" value="DUF1467"/>
</dbReference>
<keyword evidence="1" id="KW-0812">Transmembrane</keyword>
<proteinExistence type="predicted"/>
<gene>
    <name evidence="2" type="ORF">NGM99_13120</name>
</gene>
<accession>A0ABT1C7H4</accession>
<dbReference type="Proteomes" id="UP001205906">
    <property type="component" value="Unassembled WGS sequence"/>
</dbReference>
<keyword evidence="1" id="KW-0472">Membrane</keyword>
<dbReference type="RefSeq" id="WP_252819599.1">
    <property type="nucleotide sequence ID" value="NZ_JAMXQS010000006.1"/>
</dbReference>
<comment type="caution">
    <text evidence="2">The sequence shown here is derived from an EMBL/GenBank/DDBJ whole genome shotgun (WGS) entry which is preliminary data.</text>
</comment>
<name>A0ABT1C7H4_9HYPH</name>
<organism evidence="2 3">
    <name type="scientific">Mesorhizobium liriopis</name>
    <dbReference type="NCBI Taxonomy" id="2953882"/>
    <lineage>
        <taxon>Bacteria</taxon>
        <taxon>Pseudomonadati</taxon>
        <taxon>Pseudomonadota</taxon>
        <taxon>Alphaproteobacteria</taxon>
        <taxon>Hyphomicrobiales</taxon>
        <taxon>Phyllobacteriaceae</taxon>
        <taxon>Mesorhizobium</taxon>
    </lineage>
</organism>
<reference evidence="2 3" key="1">
    <citation type="submission" date="2022-06" db="EMBL/GenBank/DDBJ databases">
        <title>Mesorhizobium sp. strain RP14 Genome sequencing and assembly.</title>
        <authorList>
            <person name="Kim I."/>
        </authorList>
    </citation>
    <scope>NUCLEOTIDE SEQUENCE [LARGE SCALE GENOMIC DNA]</scope>
    <source>
        <strain evidence="3">RP14(2022)</strain>
    </source>
</reference>
<keyword evidence="3" id="KW-1185">Reference proteome</keyword>